<dbReference type="Proteomes" id="UP001501729">
    <property type="component" value="Unassembled WGS sequence"/>
</dbReference>
<name>A0AAV3UIU7_9EURY</name>
<dbReference type="RefSeq" id="WP_227773347.1">
    <property type="nucleotide sequence ID" value="NZ_BAABKX010000012.1"/>
</dbReference>
<proteinExistence type="predicted"/>
<protein>
    <recommendedName>
        <fullName evidence="3">DUF1326 domain-containing protein</fullName>
    </recommendedName>
</protein>
<evidence type="ECO:0000313" key="2">
    <source>
        <dbReference type="Proteomes" id="UP001501729"/>
    </source>
</evidence>
<evidence type="ECO:0000313" key="1">
    <source>
        <dbReference type="EMBL" id="GAA5052350.1"/>
    </source>
</evidence>
<reference evidence="1 2" key="1">
    <citation type="journal article" date="2019" name="Int. J. Syst. Evol. Microbiol.">
        <title>The Global Catalogue of Microorganisms (GCM) 10K type strain sequencing project: providing services to taxonomists for standard genome sequencing and annotation.</title>
        <authorList>
            <consortium name="The Broad Institute Genomics Platform"/>
            <consortium name="The Broad Institute Genome Sequencing Center for Infectious Disease"/>
            <person name="Wu L."/>
            <person name="Ma J."/>
        </authorList>
    </citation>
    <scope>NUCLEOTIDE SEQUENCE [LARGE SCALE GENOMIC DNA]</scope>
    <source>
        <strain evidence="1 2">JCM 17504</strain>
    </source>
</reference>
<dbReference type="AlphaFoldDB" id="A0AAV3UIU7"/>
<keyword evidence="2" id="KW-1185">Reference proteome</keyword>
<comment type="caution">
    <text evidence="1">The sequence shown here is derived from an EMBL/GenBank/DDBJ whole genome shotgun (WGS) entry which is preliminary data.</text>
</comment>
<accession>A0AAV3UIU7</accession>
<organism evidence="1 2">
    <name type="scientific">Haladaptatus pallidirubidus</name>
    <dbReference type="NCBI Taxonomy" id="1008152"/>
    <lineage>
        <taxon>Archaea</taxon>
        <taxon>Methanobacteriati</taxon>
        <taxon>Methanobacteriota</taxon>
        <taxon>Stenosarchaea group</taxon>
        <taxon>Halobacteria</taxon>
        <taxon>Halobacteriales</taxon>
        <taxon>Haladaptataceae</taxon>
        <taxon>Haladaptatus</taxon>
    </lineage>
</organism>
<evidence type="ECO:0008006" key="3">
    <source>
        <dbReference type="Google" id="ProtNLM"/>
    </source>
</evidence>
<dbReference type="Pfam" id="PF07040">
    <property type="entry name" value="DUF1326"/>
    <property type="match status" value="1"/>
</dbReference>
<gene>
    <name evidence="1" type="ORF">GCM10025751_28440</name>
</gene>
<sequence length="203" mass="22105">MTEEWIITGDYVEACNCDVACQCLWMEPPDDNRCTFSSVWHITDGQYGDVDLNGLHTALLVRSEEGVLLDPGTEWHAVLLTDETADDDQQAALEDIYLGRAGGVFAVAADTHVESAEVATAPFSFTRDGADFSVEIGDSVSMDVVGKRGFNEKLGTIAPHPFNKSTEMNAGKSTTATVSYNDEFTWDVSENNAFLCDFELANA</sequence>
<dbReference type="GeneID" id="68613533"/>
<dbReference type="EMBL" id="BAABKX010000012">
    <property type="protein sequence ID" value="GAA5052350.1"/>
    <property type="molecule type" value="Genomic_DNA"/>
</dbReference>
<dbReference type="InterPro" id="IPR009758">
    <property type="entry name" value="DUF1326"/>
</dbReference>